<evidence type="ECO:0000256" key="5">
    <source>
        <dbReference type="ARBA" id="ARBA00023315"/>
    </source>
</evidence>
<dbReference type="STRING" id="156980.SAMN04489745_2871"/>
<dbReference type="GO" id="GO:0008360">
    <property type="term" value="P:regulation of cell shape"/>
    <property type="evidence" value="ECO:0007669"/>
    <property type="project" value="UniProtKB-UniRule"/>
</dbReference>
<dbReference type="InterPro" id="IPR050979">
    <property type="entry name" value="LD-transpeptidase"/>
</dbReference>
<evidence type="ECO:0000313" key="10">
    <source>
        <dbReference type="Proteomes" id="UP000182652"/>
    </source>
</evidence>
<evidence type="ECO:0000256" key="3">
    <source>
        <dbReference type="ARBA" id="ARBA00022960"/>
    </source>
</evidence>
<dbReference type="PROSITE" id="PS52029">
    <property type="entry name" value="LD_TPASE"/>
    <property type="match status" value="1"/>
</dbReference>
<dbReference type="PANTHER" id="PTHR30582">
    <property type="entry name" value="L,D-TRANSPEPTIDASE"/>
    <property type="match status" value="1"/>
</dbReference>
<dbReference type="GO" id="GO:0071555">
    <property type="term" value="P:cell wall organization"/>
    <property type="evidence" value="ECO:0007669"/>
    <property type="project" value="UniProtKB-UniRule"/>
</dbReference>
<feature type="domain" description="L,D-TPase catalytic" evidence="8">
    <location>
        <begin position="259"/>
        <end position="386"/>
    </location>
</feature>
<dbReference type="Proteomes" id="UP000182652">
    <property type="component" value="Unassembled WGS sequence"/>
</dbReference>
<dbReference type="GO" id="GO:0005576">
    <property type="term" value="C:extracellular region"/>
    <property type="evidence" value="ECO:0007669"/>
    <property type="project" value="TreeGrafter"/>
</dbReference>
<feature type="active site" description="Proton donor/acceptor" evidence="7">
    <location>
        <position position="343"/>
    </location>
</feature>
<gene>
    <name evidence="9" type="ORF">SAMN04489745_2871</name>
</gene>
<keyword evidence="4 7" id="KW-0573">Peptidoglycan synthesis</keyword>
<dbReference type="GO" id="GO:0071972">
    <property type="term" value="F:peptidoglycan L,D-transpeptidase activity"/>
    <property type="evidence" value="ECO:0007669"/>
    <property type="project" value="TreeGrafter"/>
</dbReference>
<dbReference type="SUPFAM" id="SSF141523">
    <property type="entry name" value="L,D-transpeptidase catalytic domain-like"/>
    <property type="match status" value="1"/>
</dbReference>
<feature type="active site" description="Nucleophile" evidence="7">
    <location>
        <position position="362"/>
    </location>
</feature>
<dbReference type="InterPro" id="IPR038063">
    <property type="entry name" value="Transpep_catalytic_dom"/>
</dbReference>
<dbReference type="PANTHER" id="PTHR30582:SF2">
    <property type="entry name" value="L,D-TRANSPEPTIDASE YCIB-RELATED"/>
    <property type="match status" value="1"/>
</dbReference>
<evidence type="ECO:0000256" key="4">
    <source>
        <dbReference type="ARBA" id="ARBA00022984"/>
    </source>
</evidence>
<dbReference type="Pfam" id="PF17964">
    <property type="entry name" value="Big_10"/>
    <property type="match status" value="1"/>
</dbReference>
<dbReference type="GO" id="GO:0016746">
    <property type="term" value="F:acyltransferase activity"/>
    <property type="evidence" value="ECO:0007669"/>
    <property type="project" value="UniProtKB-KW"/>
</dbReference>
<organism evidence="9 10">
    <name type="scientific">Arthrobacter woluwensis</name>
    <dbReference type="NCBI Taxonomy" id="156980"/>
    <lineage>
        <taxon>Bacteria</taxon>
        <taxon>Bacillati</taxon>
        <taxon>Actinomycetota</taxon>
        <taxon>Actinomycetes</taxon>
        <taxon>Micrococcales</taxon>
        <taxon>Micrococcaceae</taxon>
        <taxon>Arthrobacter</taxon>
    </lineage>
</organism>
<keyword evidence="6 7" id="KW-0961">Cell wall biogenesis/degradation</keyword>
<keyword evidence="9" id="KW-0449">Lipoprotein</keyword>
<dbReference type="EMBL" id="FNSN01000003">
    <property type="protein sequence ID" value="SEC43874.1"/>
    <property type="molecule type" value="Genomic_DNA"/>
</dbReference>
<accession>A0A1H4SIN8</accession>
<evidence type="ECO:0000259" key="8">
    <source>
        <dbReference type="PROSITE" id="PS52029"/>
    </source>
</evidence>
<dbReference type="RefSeq" id="WP_066214598.1">
    <property type="nucleotide sequence ID" value="NZ_FNSN01000003.1"/>
</dbReference>
<sequence length="412" mass="43363">MKPSTRKSRAVKIVALSAAGAVIVLGGIGAATAPQWLGAVNSTSPAGSSQAPTTQAPPAKPVQLTVAPLNGAKEVNPVTAPVVKAVNGTVKDVRLTPAKGAPVEGDYAAGNSQWKATGKLAFNTTYTLSYTAVDEAGGETQRTSSFTTVLTKNEANTTLVVGTLGDQIGAGQPIQLTFSEPVLDANKAGVQKAVKVTSSAGQKVKWHWYSDTVARIRPESYWKSGSTVTLDQQLFGVPFGNGQIGSFNKTTTFKVGPQRVAVMDGAAHTMRVYQDGQLVYSADAGMGGPEMPSPSGSAIILEQQRVSHFRAESIGLKPGDPLYYAPTDVNYANRLTWSGVYVHETLPGGTQFIGNTNISHGCVGLLPKDAAWFFEHMKPGDVVQFKNTAGPPIRADEGFGDWNIPWAQYGNA</sequence>
<evidence type="ECO:0000256" key="6">
    <source>
        <dbReference type="ARBA" id="ARBA00023316"/>
    </source>
</evidence>
<dbReference type="Pfam" id="PF03734">
    <property type="entry name" value="YkuD"/>
    <property type="match status" value="1"/>
</dbReference>
<keyword evidence="2" id="KW-0808">Transferase</keyword>
<evidence type="ECO:0000256" key="7">
    <source>
        <dbReference type="PROSITE-ProRule" id="PRU01373"/>
    </source>
</evidence>
<name>A0A1H4SIN8_9MICC</name>
<dbReference type="InterPro" id="IPR041280">
    <property type="entry name" value="Big_10"/>
</dbReference>
<dbReference type="Gene3D" id="2.40.440.10">
    <property type="entry name" value="L,D-transpeptidase catalytic domain-like"/>
    <property type="match status" value="1"/>
</dbReference>
<dbReference type="InterPro" id="IPR005490">
    <property type="entry name" value="LD_TPept_cat_dom"/>
</dbReference>
<evidence type="ECO:0000256" key="1">
    <source>
        <dbReference type="ARBA" id="ARBA00004752"/>
    </source>
</evidence>
<dbReference type="Gene3D" id="2.60.40.3780">
    <property type="match status" value="1"/>
</dbReference>
<proteinExistence type="predicted"/>
<evidence type="ECO:0000313" key="9">
    <source>
        <dbReference type="EMBL" id="SEC43874.1"/>
    </source>
</evidence>
<dbReference type="GO" id="GO:0018104">
    <property type="term" value="P:peptidoglycan-protein cross-linking"/>
    <property type="evidence" value="ECO:0007669"/>
    <property type="project" value="TreeGrafter"/>
</dbReference>
<dbReference type="UniPathway" id="UPA00219"/>
<protein>
    <submittedName>
        <fullName evidence="9">Lipoprotein-anchoring transpeptidase ErfK/SrfK</fullName>
    </submittedName>
</protein>
<keyword evidence="3 7" id="KW-0133">Cell shape</keyword>
<dbReference type="Gene3D" id="2.60.40.3710">
    <property type="match status" value="1"/>
</dbReference>
<reference evidence="9 10" key="1">
    <citation type="submission" date="2016-10" db="EMBL/GenBank/DDBJ databases">
        <authorList>
            <person name="de Groot N.N."/>
        </authorList>
    </citation>
    <scope>NUCLEOTIDE SEQUENCE [LARGE SCALE GENOMIC DNA]</scope>
    <source>
        <strain evidence="9 10">DSM 10495</strain>
    </source>
</reference>
<dbReference type="AlphaFoldDB" id="A0A1H4SIN8"/>
<comment type="pathway">
    <text evidence="1 7">Cell wall biogenesis; peptidoglycan biosynthesis.</text>
</comment>
<keyword evidence="5" id="KW-0012">Acyltransferase</keyword>
<dbReference type="CDD" id="cd16913">
    <property type="entry name" value="YkuD_like"/>
    <property type="match status" value="1"/>
</dbReference>
<dbReference type="CDD" id="cd13432">
    <property type="entry name" value="LDT_IgD_like_2"/>
    <property type="match status" value="1"/>
</dbReference>
<evidence type="ECO:0000256" key="2">
    <source>
        <dbReference type="ARBA" id="ARBA00022679"/>
    </source>
</evidence>
<keyword evidence="10" id="KW-1185">Reference proteome</keyword>